<dbReference type="GO" id="GO:0005737">
    <property type="term" value="C:cytoplasm"/>
    <property type="evidence" value="ECO:0007669"/>
    <property type="project" value="TreeGrafter"/>
</dbReference>
<keyword evidence="3" id="KW-1185">Reference proteome</keyword>
<evidence type="ECO:0000313" key="2">
    <source>
        <dbReference type="EMBL" id="CAL4250849.1"/>
    </source>
</evidence>
<dbReference type="PANTHER" id="PTHR14224:SF37">
    <property type="entry name" value="LEUCINE-RICH REPEAT-CONTAINING PROTEIN 14"/>
    <property type="match status" value="1"/>
</dbReference>
<gene>
    <name evidence="2" type="ORF">MNOR_LOCUS41744</name>
</gene>
<comment type="caution">
    <text evidence="2">The sequence shown here is derived from an EMBL/GenBank/DDBJ whole genome shotgun (WGS) entry which is preliminary data.</text>
</comment>
<dbReference type="PANTHER" id="PTHR14224">
    <property type="entry name" value="SIMILAR TO PREFERENTIALLY EXPRESSED ANTIGEN IN MELANOMA-LIKE 3"/>
    <property type="match status" value="1"/>
</dbReference>
<dbReference type="InterPro" id="IPR032675">
    <property type="entry name" value="LRR_dom_sf"/>
</dbReference>
<sequence length="495" mass="56519">MLDGCLYHLLESLIPPTDNDKHDFLLQLQYLCACALLKDTNVAIKILPQIPSKLFKQIFKANVYRCYYKNEFDETNLQSFNQLIYHWPYENFNLTEVMPPLPPYNYNFSIWKPGINQQNGPLETTKHNLDSFYKTLIGHLLNIFLKSRKVKQVFDGPLTMDISGYADDDDSFLDPVTLLSTIKNKCTSSFTAAYDTIELAGDVYIKCDDKSAYAMKEIAELSAQDETKIAIFFRKVIYTGKDVKVLPKLIKSLSGKGTEYLELFSLSLGTPIDNNIINNICENLPNLLGLSLSYSINSLDFISNLQYLEDLNLSYIDLRGKLNPICMHRKGLKFLKLLRCNLNEDDLRLLYSSSHTKSLLHLDLSGNNFSIPNDFFSLITLCQQLSKIEILELESCSLHVPPIGLLIMFVKAMQSLITLSVLRLNNNNFSTRILTSQIVSLGENHSLRYLCLTVPNDINSLNETDEEHQMCDIYSNIQKAANENRKNILYVAFIK</sequence>
<protein>
    <submittedName>
        <fullName evidence="2">Uncharacterized protein</fullName>
    </submittedName>
</protein>
<organism evidence="2 3">
    <name type="scientific">Meganyctiphanes norvegica</name>
    <name type="common">Northern krill</name>
    <name type="synonym">Thysanopoda norvegica</name>
    <dbReference type="NCBI Taxonomy" id="48144"/>
    <lineage>
        <taxon>Eukaryota</taxon>
        <taxon>Metazoa</taxon>
        <taxon>Ecdysozoa</taxon>
        <taxon>Arthropoda</taxon>
        <taxon>Crustacea</taxon>
        <taxon>Multicrustacea</taxon>
        <taxon>Malacostraca</taxon>
        <taxon>Eumalacostraca</taxon>
        <taxon>Eucarida</taxon>
        <taxon>Euphausiacea</taxon>
        <taxon>Euphausiidae</taxon>
        <taxon>Meganyctiphanes</taxon>
    </lineage>
</organism>
<dbReference type="InterPro" id="IPR050694">
    <property type="entry name" value="LRRC14/PRAME"/>
</dbReference>
<dbReference type="Proteomes" id="UP001497623">
    <property type="component" value="Unassembled WGS sequence"/>
</dbReference>
<name>A0AAV2SXV8_MEGNR</name>
<evidence type="ECO:0000313" key="3">
    <source>
        <dbReference type="Proteomes" id="UP001497623"/>
    </source>
</evidence>
<accession>A0AAV2SXV8</accession>
<keyword evidence="1" id="KW-0677">Repeat</keyword>
<dbReference type="AlphaFoldDB" id="A0AAV2SXV8"/>
<dbReference type="EMBL" id="CAXKWB010167730">
    <property type="protein sequence ID" value="CAL4250849.1"/>
    <property type="molecule type" value="Genomic_DNA"/>
</dbReference>
<dbReference type="Gene3D" id="3.80.10.10">
    <property type="entry name" value="Ribonuclease Inhibitor"/>
    <property type="match status" value="1"/>
</dbReference>
<dbReference type="SUPFAM" id="SSF52047">
    <property type="entry name" value="RNI-like"/>
    <property type="match status" value="1"/>
</dbReference>
<proteinExistence type="predicted"/>
<reference evidence="2 3" key="1">
    <citation type="submission" date="2024-05" db="EMBL/GenBank/DDBJ databases">
        <authorList>
            <person name="Wallberg A."/>
        </authorList>
    </citation>
    <scope>NUCLEOTIDE SEQUENCE [LARGE SCALE GENOMIC DNA]</scope>
</reference>
<evidence type="ECO:0000256" key="1">
    <source>
        <dbReference type="ARBA" id="ARBA00022737"/>
    </source>
</evidence>